<feature type="chain" id="PRO_5008400542" evidence="2">
    <location>
        <begin position="17"/>
        <end position="197"/>
    </location>
</feature>
<organism evidence="3 4">
    <name type="scientific">Glossina brevipalpis</name>
    <dbReference type="NCBI Taxonomy" id="37001"/>
    <lineage>
        <taxon>Eukaryota</taxon>
        <taxon>Metazoa</taxon>
        <taxon>Ecdysozoa</taxon>
        <taxon>Arthropoda</taxon>
        <taxon>Hexapoda</taxon>
        <taxon>Insecta</taxon>
        <taxon>Pterygota</taxon>
        <taxon>Neoptera</taxon>
        <taxon>Endopterygota</taxon>
        <taxon>Diptera</taxon>
        <taxon>Brachycera</taxon>
        <taxon>Muscomorpha</taxon>
        <taxon>Hippoboscoidea</taxon>
        <taxon>Glossinidae</taxon>
        <taxon>Glossina</taxon>
    </lineage>
</organism>
<keyword evidence="4" id="KW-1185">Reference proteome</keyword>
<dbReference type="Proteomes" id="UP000091820">
    <property type="component" value="Unassembled WGS sequence"/>
</dbReference>
<evidence type="ECO:0000313" key="3">
    <source>
        <dbReference type="EnsemblMetazoa" id="GBRI027628-PA"/>
    </source>
</evidence>
<feature type="compositionally biased region" description="Basic and acidic residues" evidence="1">
    <location>
        <begin position="168"/>
        <end position="178"/>
    </location>
</feature>
<sequence>MKIFLLLVALTLYCKAKPTINTPPDNPLVLANTKPNDEVVATTESERKSKSSVLSHDDKHHVSKRDHQSEHTDAAQGKPSVASDKSTVQTALKEGNPAVLRKDLEHKDQHKRDIPVPLEAKYHHSEESTKEKSDYKVQEPKREDNAKNHEHRNRRDVQVEDLSGVVYEKLKDNEKKTSTTELSTITPKPVSETEHKN</sequence>
<evidence type="ECO:0000256" key="1">
    <source>
        <dbReference type="SAM" id="MobiDB-lite"/>
    </source>
</evidence>
<dbReference type="AlphaFoldDB" id="A0A1A9WPZ0"/>
<reference evidence="4" key="1">
    <citation type="submission" date="2014-03" db="EMBL/GenBank/DDBJ databases">
        <authorList>
            <person name="Aksoy S."/>
            <person name="Warren W."/>
            <person name="Wilson R.K."/>
        </authorList>
    </citation>
    <scope>NUCLEOTIDE SEQUENCE [LARGE SCALE GENOMIC DNA]</scope>
    <source>
        <strain evidence="4">IAEA</strain>
    </source>
</reference>
<reference evidence="3" key="2">
    <citation type="submission" date="2020-05" db="UniProtKB">
        <authorList>
            <consortium name="EnsemblMetazoa"/>
        </authorList>
    </citation>
    <scope>IDENTIFICATION</scope>
    <source>
        <strain evidence="3">IAEA</strain>
    </source>
</reference>
<feature type="compositionally biased region" description="Basic and acidic residues" evidence="1">
    <location>
        <begin position="44"/>
        <end position="73"/>
    </location>
</feature>
<keyword evidence="2" id="KW-0732">Signal</keyword>
<feature type="compositionally biased region" description="Basic and acidic residues" evidence="1">
    <location>
        <begin position="100"/>
        <end position="158"/>
    </location>
</feature>
<evidence type="ECO:0000313" key="4">
    <source>
        <dbReference type="Proteomes" id="UP000091820"/>
    </source>
</evidence>
<accession>A0A1A9WPZ0</accession>
<protein>
    <submittedName>
        <fullName evidence="3">Uncharacterized protein</fullName>
    </submittedName>
</protein>
<evidence type="ECO:0000256" key="2">
    <source>
        <dbReference type="SAM" id="SignalP"/>
    </source>
</evidence>
<proteinExistence type="predicted"/>
<name>A0A1A9WPZ0_9MUSC</name>
<feature type="region of interest" description="Disordered" evidence="1">
    <location>
        <begin position="21"/>
        <end position="197"/>
    </location>
</feature>
<feature type="signal peptide" evidence="2">
    <location>
        <begin position="1"/>
        <end position="16"/>
    </location>
</feature>
<dbReference type="EnsemblMetazoa" id="GBRI027628-RA">
    <property type="protein sequence ID" value="GBRI027628-PA"/>
    <property type="gene ID" value="GBRI027628"/>
</dbReference>
<dbReference type="VEuPathDB" id="VectorBase:GBRI027628"/>